<reference evidence="1 2" key="1">
    <citation type="submission" date="2019-06" db="EMBL/GenBank/DDBJ databases">
        <title>Wine fermentation using esterase from Monascus purpureus.</title>
        <authorList>
            <person name="Geng C."/>
            <person name="Zhang Y."/>
        </authorList>
    </citation>
    <scope>NUCLEOTIDE SEQUENCE [LARGE SCALE GENOMIC DNA]</scope>
    <source>
        <strain evidence="1">HQ1</strain>
    </source>
</reference>
<proteinExistence type="predicted"/>
<evidence type="ECO:0000313" key="1">
    <source>
        <dbReference type="EMBL" id="TQB69453.1"/>
    </source>
</evidence>
<organism evidence="1 2">
    <name type="scientific">Monascus purpureus</name>
    <name type="common">Red mold</name>
    <name type="synonym">Monascus anka</name>
    <dbReference type="NCBI Taxonomy" id="5098"/>
    <lineage>
        <taxon>Eukaryota</taxon>
        <taxon>Fungi</taxon>
        <taxon>Dikarya</taxon>
        <taxon>Ascomycota</taxon>
        <taxon>Pezizomycotina</taxon>
        <taxon>Eurotiomycetes</taxon>
        <taxon>Eurotiomycetidae</taxon>
        <taxon>Eurotiales</taxon>
        <taxon>Aspergillaceae</taxon>
        <taxon>Monascus</taxon>
    </lineage>
</organism>
<gene>
    <name evidence="1" type="ORF">MPDQ_001856</name>
</gene>
<dbReference type="STRING" id="5098.A0A507QNN0"/>
<dbReference type="EMBL" id="VIFY01000152">
    <property type="protein sequence ID" value="TQB69453.1"/>
    <property type="molecule type" value="Genomic_DNA"/>
</dbReference>
<sequence length="159" mass="18129">MDQYQCPRDDIVAKLAELLEDKRIVLVRYTPASGKSALAYLLNRYCSQRGIRSVLIDIWPPPGEDRGIQFIIKCTHMKGYTDVSKDNIMDTKRILDEVQMSYDDPELWLSFTKFRHGRLWGPMICASATEAQAQESELRFGHSLGRARCAQRVSSTLSA</sequence>
<dbReference type="Proteomes" id="UP000319663">
    <property type="component" value="Unassembled WGS sequence"/>
</dbReference>
<dbReference type="OrthoDB" id="2364732at2759"/>
<dbReference type="AlphaFoldDB" id="A0A507QNN0"/>
<protein>
    <submittedName>
        <fullName evidence="1">Uncharacterized protein</fullName>
    </submittedName>
</protein>
<comment type="caution">
    <text evidence="1">The sequence shown here is derived from an EMBL/GenBank/DDBJ whole genome shotgun (WGS) entry which is preliminary data.</text>
</comment>
<name>A0A507QNN0_MONPU</name>
<accession>A0A507QNN0</accession>
<evidence type="ECO:0000313" key="2">
    <source>
        <dbReference type="Proteomes" id="UP000319663"/>
    </source>
</evidence>
<keyword evidence="2" id="KW-1185">Reference proteome</keyword>